<accession>A0A3E5ENL9</accession>
<name>A0A3E5ENL9_9FIRM</name>
<sequence length="94" mass="10484">MENDLLLRDKRKCPLCGGTVINTGVDIFGGDVDAAGLRTDAEWICTNCKTEFNSEFCLESDRIKTIYNAKATLLDKKDCQPNFLGESSTNRGMW</sequence>
<protein>
    <submittedName>
        <fullName evidence="1">Uncharacterized protein</fullName>
    </submittedName>
</protein>
<dbReference type="AlphaFoldDB" id="A0A3E5ENL9"/>
<evidence type="ECO:0000313" key="1">
    <source>
        <dbReference type="EMBL" id="RGN90595.1"/>
    </source>
</evidence>
<organism evidence="1 2">
    <name type="scientific">Blautia obeum</name>
    <dbReference type="NCBI Taxonomy" id="40520"/>
    <lineage>
        <taxon>Bacteria</taxon>
        <taxon>Bacillati</taxon>
        <taxon>Bacillota</taxon>
        <taxon>Clostridia</taxon>
        <taxon>Lachnospirales</taxon>
        <taxon>Lachnospiraceae</taxon>
        <taxon>Blautia</taxon>
    </lineage>
</organism>
<proteinExistence type="predicted"/>
<gene>
    <name evidence="1" type="ORF">DXB38_00990</name>
</gene>
<comment type="caution">
    <text evidence="1">The sequence shown here is derived from an EMBL/GenBank/DDBJ whole genome shotgun (WGS) entry which is preliminary data.</text>
</comment>
<evidence type="ECO:0000313" key="2">
    <source>
        <dbReference type="Proteomes" id="UP000261105"/>
    </source>
</evidence>
<reference evidence="1 2" key="1">
    <citation type="submission" date="2018-08" db="EMBL/GenBank/DDBJ databases">
        <title>A genome reference for cultivated species of the human gut microbiota.</title>
        <authorList>
            <person name="Zou Y."/>
            <person name="Xue W."/>
            <person name="Luo G."/>
        </authorList>
    </citation>
    <scope>NUCLEOTIDE SEQUENCE [LARGE SCALE GENOMIC DNA]</scope>
    <source>
        <strain evidence="1 2">OM03-6</strain>
    </source>
</reference>
<dbReference type="EMBL" id="QSUZ01000001">
    <property type="protein sequence ID" value="RGN90595.1"/>
    <property type="molecule type" value="Genomic_DNA"/>
</dbReference>
<dbReference type="Proteomes" id="UP000261105">
    <property type="component" value="Unassembled WGS sequence"/>
</dbReference>